<feature type="domain" description="Excalibur calcium-binding" evidence="1">
    <location>
        <begin position="29"/>
        <end position="64"/>
    </location>
</feature>
<accession>A0A1A7P7Q0</accession>
<comment type="caution">
    <text evidence="2">The sequence shown here is derived from an EMBL/GenBank/DDBJ whole genome shotgun (WGS) entry which is preliminary data.</text>
</comment>
<evidence type="ECO:0000313" key="3">
    <source>
        <dbReference type="Proteomes" id="UP000092643"/>
    </source>
</evidence>
<dbReference type="PATRIC" id="fig|750.21.peg.636"/>
<evidence type="ECO:0000259" key="1">
    <source>
        <dbReference type="SMART" id="SM00894"/>
    </source>
</evidence>
<reference evidence="2 3" key="1">
    <citation type="submission" date="2014-11" db="EMBL/GenBank/DDBJ databases">
        <title>Pan-genome of Gallibacterium spp.</title>
        <authorList>
            <person name="Kudirkiene E."/>
            <person name="Bojesen A.M."/>
        </authorList>
    </citation>
    <scope>NUCLEOTIDE SEQUENCE [LARGE SCALE GENOMIC DNA]</scope>
    <source>
        <strain evidence="2 3">F 279</strain>
    </source>
</reference>
<dbReference type="InterPro" id="IPR008613">
    <property type="entry name" value="Excalibur_Ca-bd_domain"/>
</dbReference>
<gene>
    <name evidence="2" type="ORF">QV03_07975</name>
</gene>
<dbReference type="SMART" id="SM00894">
    <property type="entry name" value="Excalibur"/>
    <property type="match status" value="1"/>
</dbReference>
<proteinExistence type="predicted"/>
<organism evidence="2 3">
    <name type="scientific">Gallibacterium anatis</name>
    <dbReference type="NCBI Taxonomy" id="750"/>
    <lineage>
        <taxon>Bacteria</taxon>
        <taxon>Pseudomonadati</taxon>
        <taxon>Pseudomonadota</taxon>
        <taxon>Gammaproteobacteria</taxon>
        <taxon>Pasteurellales</taxon>
        <taxon>Pasteurellaceae</taxon>
        <taxon>Gallibacterium</taxon>
    </lineage>
</organism>
<dbReference type="RefSeq" id="WP_039081274.1">
    <property type="nucleotide sequence ID" value="NZ_JPXR01000020.1"/>
</dbReference>
<dbReference type="EMBL" id="JTJO01000035">
    <property type="protein sequence ID" value="OBW98068.1"/>
    <property type="molecule type" value="Genomic_DNA"/>
</dbReference>
<sequence>MIKNITIFILICVSGFAYSAKQEYSCDDGKRYCKEMRSCEEAKYHLEQCGLSRLDRDKDGIPCESICRR</sequence>
<evidence type="ECO:0000313" key="2">
    <source>
        <dbReference type="EMBL" id="OBW98068.1"/>
    </source>
</evidence>
<dbReference type="AlphaFoldDB" id="A0A1A7P7Q0"/>
<dbReference type="Proteomes" id="UP000092643">
    <property type="component" value="Unassembled WGS sequence"/>
</dbReference>
<name>A0A1A7P7Q0_9PAST</name>
<dbReference type="OrthoDB" id="9800417at2"/>
<dbReference type="Pfam" id="PF05901">
    <property type="entry name" value="Excalibur"/>
    <property type="match status" value="1"/>
</dbReference>
<protein>
    <submittedName>
        <fullName evidence="2">Cold-shock protein</fullName>
    </submittedName>
</protein>